<evidence type="ECO:0000256" key="3">
    <source>
        <dbReference type="ARBA" id="ARBA00022490"/>
    </source>
</evidence>
<feature type="binding site" evidence="9">
    <location>
        <position position="430"/>
    </location>
    <ligand>
        <name>Ca(2+)</name>
        <dbReference type="ChEBI" id="CHEBI:29108"/>
        <label>1</label>
    </ligand>
</feature>
<dbReference type="InterPro" id="IPR001024">
    <property type="entry name" value="PLAT/LH2_dom"/>
</dbReference>
<dbReference type="Proteomes" id="UP001163046">
    <property type="component" value="Unassembled WGS sequence"/>
</dbReference>
<keyword evidence="15" id="KW-1185">Reference proteome</keyword>
<evidence type="ECO:0000259" key="13">
    <source>
        <dbReference type="PROSITE" id="PS51393"/>
    </source>
</evidence>
<feature type="domain" description="PLAT" evidence="12">
    <location>
        <begin position="351"/>
        <end position="469"/>
    </location>
</feature>
<dbReference type="InterPro" id="IPR036226">
    <property type="entry name" value="LipOase_C_sf"/>
</dbReference>
<gene>
    <name evidence="14" type="primary">ALOX12B_7</name>
    <name evidence="14" type="ORF">OS493_035465</name>
</gene>
<organism evidence="14 15">
    <name type="scientific">Desmophyllum pertusum</name>
    <dbReference type="NCBI Taxonomy" id="174260"/>
    <lineage>
        <taxon>Eukaryota</taxon>
        <taxon>Metazoa</taxon>
        <taxon>Cnidaria</taxon>
        <taxon>Anthozoa</taxon>
        <taxon>Hexacorallia</taxon>
        <taxon>Scleractinia</taxon>
        <taxon>Caryophylliina</taxon>
        <taxon>Caryophylliidae</taxon>
        <taxon>Desmophyllum</taxon>
    </lineage>
</organism>
<feature type="site" description="Essential for stabilizing binding to COTL1" evidence="10">
    <location>
        <position position="454"/>
    </location>
</feature>
<sequence>MFKQKIEEFEKPLPPPGIFDKLKISYHTTKLKMLFGAKALIKGQRATHPVGVGAEGIATIVSNPKIPKHEFFTPGRLFPVCLRHSTIQSVDDVLIDFCGGSLRFAGSDDVESPCDLVMGTGPTTPLWSVQAIYDAVRAKVSGDMKTYLLLDPDHLAANIGGLRQKADSFYDQRYYTEAIFDFKALDGVRRYVRFRLIPADGSPETGLLSEEVQWQPWVDGRSPTETLPEDYLKREYKERITRGALEYKLQLQFHEAKDNDPPTTLHVGREWDESTHPWLDLADIKMTSLLSPTVTERLRFIHTNLPSTIGLLPAQSVDDPSVVVHIRNEVYVWSYKLRSMRSNKLVPDHMASYHIRVETGSQPGAGTNASISISLTGTKGKTEKIPLASSRNDFEAGQTDEYRVQAMDVGEVLMIHLHNDGAGSWFKDPDWFVTKITVTSFKQEKAFEFPCYRWLVSDMVVFQETALLPFQNQPEAIRDQRVLELQQRKKQYSWGRLPTGVTDLPGFIDAPRHGDLPRDAQFSDETVRSFGPVNLGLSYLFTLCDSLENFDSFKKMSTELTGDVPQISHDDLWMEDRIFGNQFLNGCNPCVIERCSKLPSNFPVTNEMVKSFLDRGKTLTEEIQAGHVYIVDYKELEGIKRNGEDGNSKLFYAAEPLCLFFVKSSGDLVPIAIQLFQQPNDTNPIWTPDDSQYDWLLAKMWFRNADHQVHQIVLKARDHVLFAFFADGNSIDENSFANGSVCCCLVASAAINPPVFQLLFPHLRSVMAINTIGRNELIATGGIVDKTLSIGGGGHIQLLEKTYKDFKFEILSLPDMLKKRGVDDTEKLPNYFYRDDGLQMWKAISDFIAEFISIFYQSDDEVSKDHELQSWVMDIHDNGFPVREGDVDHEFPRSLQTRDKLVHVLTCIVFGCSCQHAAVNFPQIDLATFIPNVPPVMRLPPPTTKNEATLKSIMATLPNKSQAGWHIAIVSTLTEVAKDEVTCKNTSY</sequence>
<dbReference type="Pfam" id="PF01477">
    <property type="entry name" value="PLAT"/>
    <property type="match status" value="1"/>
</dbReference>
<evidence type="ECO:0000256" key="8">
    <source>
        <dbReference type="PIRSR" id="PIRSR601885-1"/>
    </source>
</evidence>
<comment type="pathway">
    <text evidence="2">Lipid metabolism.</text>
</comment>
<keyword evidence="7" id="KW-0443">Lipid metabolism</keyword>
<dbReference type="PROSITE" id="PS51393">
    <property type="entry name" value="LIPOXYGENASE_3"/>
    <property type="match status" value="1"/>
</dbReference>
<proteinExistence type="predicted"/>
<comment type="cofactor">
    <cofactor evidence="8">
        <name>Fe cation</name>
        <dbReference type="ChEBI" id="CHEBI:24875"/>
    </cofactor>
    <text evidence="8">Binds 1 Fe cation per subunit.</text>
</comment>
<dbReference type="SUPFAM" id="SSF56634">
    <property type="entry name" value="Heme-dependent catalase-like"/>
    <property type="match status" value="1"/>
</dbReference>
<dbReference type="GO" id="GO:0005737">
    <property type="term" value="C:cytoplasm"/>
    <property type="evidence" value="ECO:0007669"/>
    <property type="project" value="UniProtKB-SubCell"/>
</dbReference>
<dbReference type="AlphaFoldDB" id="A0A9W9Z6T3"/>
<keyword evidence="5" id="KW-0223">Dioxygenase</keyword>
<keyword evidence="6" id="KW-0560">Oxidoreductase</keyword>
<feature type="domain" description="Lipoxygenase" evidence="13">
    <location>
        <begin position="467"/>
        <end position="988"/>
    </location>
</feature>
<evidence type="ECO:0000313" key="14">
    <source>
        <dbReference type="EMBL" id="KAJ7376323.1"/>
    </source>
</evidence>
<name>A0A9W9Z6T3_9CNID</name>
<dbReference type="GO" id="GO:0005506">
    <property type="term" value="F:iron ion binding"/>
    <property type="evidence" value="ECO:0007669"/>
    <property type="project" value="InterPro"/>
</dbReference>
<evidence type="ECO:0000256" key="5">
    <source>
        <dbReference type="ARBA" id="ARBA00022964"/>
    </source>
</evidence>
<protein>
    <submittedName>
        <fullName evidence="14">Arachidonate 5-lipoxygenase</fullName>
    </submittedName>
</protein>
<comment type="caution">
    <text evidence="11">Lacks conserved residue(s) required for the propagation of feature annotation.</text>
</comment>
<dbReference type="PROSITE" id="PS50095">
    <property type="entry name" value="PLAT"/>
    <property type="match status" value="1"/>
</dbReference>
<evidence type="ECO:0000256" key="4">
    <source>
        <dbReference type="ARBA" id="ARBA00022723"/>
    </source>
</evidence>
<evidence type="ECO:0000256" key="11">
    <source>
        <dbReference type="PROSITE-ProRule" id="PRU00152"/>
    </source>
</evidence>
<evidence type="ECO:0000256" key="9">
    <source>
        <dbReference type="PIRSR" id="PIRSR601885-2"/>
    </source>
</evidence>
<dbReference type="PRINTS" id="PR00467">
    <property type="entry name" value="MAMLPOXGNASE"/>
</dbReference>
<feature type="binding site" evidence="9">
    <location>
        <position position="366"/>
    </location>
    <ligand>
        <name>Ca(2+)</name>
        <dbReference type="ChEBI" id="CHEBI:29108"/>
        <label>1</label>
    </ligand>
</feature>
<dbReference type="Gene3D" id="2.40.180.10">
    <property type="entry name" value="Catalase core domain"/>
    <property type="match status" value="1"/>
</dbReference>
<keyword evidence="8" id="KW-0408">Iron</keyword>
<dbReference type="GO" id="GO:0020037">
    <property type="term" value="F:heme binding"/>
    <property type="evidence" value="ECO:0007669"/>
    <property type="project" value="InterPro"/>
</dbReference>
<feature type="binding site" evidence="9">
    <location>
        <position position="364"/>
    </location>
    <ligand>
        <name>Ca(2+)</name>
        <dbReference type="ChEBI" id="CHEBI:29108"/>
        <label>1</label>
    </ligand>
</feature>
<keyword evidence="9" id="KW-0106">Calcium</keyword>
<comment type="caution">
    <text evidence="14">The sequence shown here is derived from an EMBL/GenBank/DDBJ whole genome shotgun (WGS) entry which is preliminary data.</text>
</comment>
<evidence type="ECO:0000256" key="10">
    <source>
        <dbReference type="PIRSR" id="PIRSR601885-3"/>
    </source>
</evidence>
<dbReference type="PANTHER" id="PTHR11771">
    <property type="entry name" value="LIPOXYGENASE"/>
    <property type="match status" value="1"/>
</dbReference>
<dbReference type="InterPro" id="IPR000907">
    <property type="entry name" value="LipOase"/>
</dbReference>
<dbReference type="GO" id="GO:0034440">
    <property type="term" value="P:lipid oxidation"/>
    <property type="evidence" value="ECO:0007669"/>
    <property type="project" value="InterPro"/>
</dbReference>
<accession>A0A9W9Z6T3</accession>
<feature type="binding site" evidence="8">
    <location>
        <position position="916"/>
    </location>
    <ligand>
        <name>Fe cation</name>
        <dbReference type="ChEBI" id="CHEBI:24875"/>
        <note>catalytic</note>
    </ligand>
</feature>
<dbReference type="OrthoDB" id="407298at2759"/>
<dbReference type="GO" id="GO:0016702">
    <property type="term" value="F:oxidoreductase activity, acting on single donors with incorporation of molecular oxygen, incorporation of two atoms of oxygen"/>
    <property type="evidence" value="ECO:0007669"/>
    <property type="project" value="InterPro"/>
</dbReference>
<dbReference type="EMBL" id="MU826403">
    <property type="protein sequence ID" value="KAJ7376323.1"/>
    <property type="molecule type" value="Genomic_DNA"/>
</dbReference>
<evidence type="ECO:0000259" key="12">
    <source>
        <dbReference type="PROSITE" id="PS50095"/>
    </source>
</evidence>
<evidence type="ECO:0000256" key="2">
    <source>
        <dbReference type="ARBA" id="ARBA00005189"/>
    </source>
</evidence>
<dbReference type="SMART" id="SM00308">
    <property type="entry name" value="LH2"/>
    <property type="match status" value="1"/>
</dbReference>
<evidence type="ECO:0000256" key="7">
    <source>
        <dbReference type="ARBA" id="ARBA00023098"/>
    </source>
</evidence>
<comment type="subcellular location">
    <subcellularLocation>
        <location evidence="1">Cytoplasm</location>
    </subcellularLocation>
</comment>
<evidence type="ECO:0000256" key="1">
    <source>
        <dbReference type="ARBA" id="ARBA00004496"/>
    </source>
</evidence>
<dbReference type="SUPFAM" id="SSF48484">
    <property type="entry name" value="Lipoxigenase"/>
    <property type="match status" value="1"/>
</dbReference>
<evidence type="ECO:0000313" key="15">
    <source>
        <dbReference type="Proteomes" id="UP001163046"/>
    </source>
</evidence>
<dbReference type="InterPro" id="IPR036392">
    <property type="entry name" value="PLAT/LH2_dom_sf"/>
</dbReference>
<dbReference type="InterPro" id="IPR013819">
    <property type="entry name" value="LipOase_C"/>
</dbReference>
<keyword evidence="3" id="KW-0963">Cytoplasm</keyword>
<dbReference type="SUPFAM" id="SSF49723">
    <property type="entry name" value="Lipase/lipooxygenase domain (PLAT/LH2 domain)"/>
    <property type="match status" value="1"/>
</dbReference>
<reference evidence="14" key="1">
    <citation type="submission" date="2023-01" db="EMBL/GenBank/DDBJ databases">
        <title>Genome assembly of the deep-sea coral Lophelia pertusa.</title>
        <authorList>
            <person name="Herrera S."/>
            <person name="Cordes E."/>
        </authorList>
    </citation>
    <scope>NUCLEOTIDE SEQUENCE</scope>
    <source>
        <strain evidence="14">USNM1676648</strain>
        <tissue evidence="14">Polyp</tissue>
    </source>
</reference>
<dbReference type="InterPro" id="IPR020835">
    <property type="entry name" value="Catalase_sf"/>
</dbReference>
<dbReference type="Gene3D" id="3.10.450.60">
    <property type="match status" value="1"/>
</dbReference>
<dbReference type="Gene3D" id="1.20.245.10">
    <property type="entry name" value="Lipoxygenase-1, Domain 5"/>
    <property type="match status" value="1"/>
</dbReference>
<dbReference type="InterPro" id="IPR001885">
    <property type="entry name" value="LipOase_mml"/>
</dbReference>
<dbReference type="Pfam" id="PF00305">
    <property type="entry name" value="Lipoxygenase"/>
    <property type="match status" value="1"/>
</dbReference>
<keyword evidence="4 8" id="KW-0479">Metal-binding</keyword>
<evidence type="ECO:0000256" key="6">
    <source>
        <dbReference type="ARBA" id="ARBA00023002"/>
    </source>
</evidence>
<feature type="binding site" evidence="8">
    <location>
        <position position="719"/>
    </location>
    <ligand>
        <name>Fe cation</name>
        <dbReference type="ChEBI" id="CHEBI:24875"/>
        <note>catalytic</note>
    </ligand>
</feature>